<keyword evidence="5" id="KW-1185">Reference proteome</keyword>
<comment type="similarity">
    <text evidence="1 2">Belongs to the metallophosphoesterase superfamily. YfcE family.</text>
</comment>
<comment type="caution">
    <text evidence="4">The sequence shown here is derived from an EMBL/GenBank/DDBJ whole genome shotgun (WGS) entry which is preliminary data.</text>
</comment>
<dbReference type="PANTHER" id="PTHR11124">
    <property type="entry name" value="VACUOLAR SORTING PROTEIN VPS29"/>
    <property type="match status" value="1"/>
</dbReference>
<dbReference type="InterPro" id="IPR029052">
    <property type="entry name" value="Metallo-depent_PP-like"/>
</dbReference>
<dbReference type="RefSeq" id="WP_204402058.1">
    <property type="nucleotide sequence ID" value="NZ_JAFBEE010000010.1"/>
</dbReference>
<evidence type="ECO:0000259" key="3">
    <source>
        <dbReference type="Pfam" id="PF12850"/>
    </source>
</evidence>
<sequence>MLIAVMGDTHHHQQYIKKAMKLLKDVDMIIHTGDHYGDLQAIVKEYGVKAIGVRGNCDHAGEFEIIEVIAGKRFFICHGHQYDVKRNINTIFYRGREVEADIVIFGHSHHPVFVMEEGMILLNPGSVSEPRGGSKRSMALIYLGGETKVEFIEID</sequence>
<name>A0ABS2NQH6_9FIRM</name>
<evidence type="ECO:0000256" key="1">
    <source>
        <dbReference type="ARBA" id="ARBA00008950"/>
    </source>
</evidence>
<dbReference type="Pfam" id="PF12850">
    <property type="entry name" value="Metallophos_2"/>
    <property type="match status" value="1"/>
</dbReference>
<dbReference type="InterPro" id="IPR024654">
    <property type="entry name" value="Calcineurin-like_PHP_lpxH"/>
</dbReference>
<protein>
    <recommendedName>
        <fullName evidence="2">Phosphoesterase</fullName>
        <ecNumber evidence="2">3.1.4.-</ecNumber>
    </recommendedName>
</protein>
<keyword evidence="2" id="KW-0479">Metal-binding</keyword>
<dbReference type="EC" id="3.1.4.-" evidence="2"/>
<dbReference type="InterPro" id="IPR000979">
    <property type="entry name" value="Phosphodiesterase_MJ0936/Vps29"/>
</dbReference>
<accession>A0ABS2NQH6</accession>
<evidence type="ECO:0000313" key="5">
    <source>
        <dbReference type="Proteomes" id="UP001314796"/>
    </source>
</evidence>
<organism evidence="4 5">
    <name type="scientific">Alkaliphilus hydrothermalis</name>
    <dbReference type="NCBI Taxonomy" id="1482730"/>
    <lineage>
        <taxon>Bacteria</taxon>
        <taxon>Bacillati</taxon>
        <taxon>Bacillota</taxon>
        <taxon>Clostridia</taxon>
        <taxon>Peptostreptococcales</taxon>
        <taxon>Natronincolaceae</taxon>
        <taxon>Alkaliphilus</taxon>
    </lineage>
</organism>
<dbReference type="Gene3D" id="3.60.21.10">
    <property type="match status" value="1"/>
</dbReference>
<dbReference type="EMBL" id="JAFBEE010000010">
    <property type="protein sequence ID" value="MBM7615169.1"/>
    <property type="molecule type" value="Genomic_DNA"/>
</dbReference>
<reference evidence="4 5" key="1">
    <citation type="submission" date="2021-01" db="EMBL/GenBank/DDBJ databases">
        <title>Genomic Encyclopedia of Type Strains, Phase IV (KMG-IV): sequencing the most valuable type-strain genomes for metagenomic binning, comparative biology and taxonomic classification.</title>
        <authorList>
            <person name="Goeker M."/>
        </authorList>
    </citation>
    <scope>NUCLEOTIDE SEQUENCE [LARGE SCALE GENOMIC DNA]</scope>
    <source>
        <strain evidence="4 5">DSM 25890</strain>
    </source>
</reference>
<dbReference type="NCBIfam" id="TIGR00040">
    <property type="entry name" value="yfcE"/>
    <property type="match status" value="1"/>
</dbReference>
<proteinExistence type="inferred from homology"/>
<dbReference type="SUPFAM" id="SSF56300">
    <property type="entry name" value="Metallo-dependent phosphatases"/>
    <property type="match status" value="1"/>
</dbReference>
<dbReference type="Proteomes" id="UP001314796">
    <property type="component" value="Unassembled WGS sequence"/>
</dbReference>
<feature type="domain" description="Calcineurin-like phosphoesterase" evidence="3">
    <location>
        <begin position="1"/>
        <end position="142"/>
    </location>
</feature>
<gene>
    <name evidence="4" type="ORF">JOC73_001731</name>
</gene>
<evidence type="ECO:0000256" key="2">
    <source>
        <dbReference type="RuleBase" id="RU362039"/>
    </source>
</evidence>
<comment type="cofactor">
    <cofactor evidence="2">
        <name>a divalent metal cation</name>
        <dbReference type="ChEBI" id="CHEBI:60240"/>
    </cofactor>
</comment>
<evidence type="ECO:0000313" key="4">
    <source>
        <dbReference type="EMBL" id="MBM7615169.1"/>
    </source>
</evidence>